<sequence length="174" mass="20259">MRVGHTAVSLNISALGASEKVLKKELQKRGYARHPALKKPPLSEVKKQKRLVWAEAHKDWNLDDWMTILWSDESHPCEATAAEFQERCITQIEWPPYSPDLNPIKNAWDSMKNYIQFYPSRLYGEKEIRHDEFRKIVKAARDDATKPERLEELIKSMPRRCEAVIRANGGPTKY</sequence>
<dbReference type="EMBL" id="CASHSV030000345">
    <property type="protein sequence ID" value="CAJ2661535.1"/>
    <property type="molecule type" value="Genomic_DNA"/>
</dbReference>
<evidence type="ECO:0000313" key="2">
    <source>
        <dbReference type="Proteomes" id="UP001177021"/>
    </source>
</evidence>
<organism evidence="1 2">
    <name type="scientific">Trifolium pratense</name>
    <name type="common">Red clover</name>
    <dbReference type="NCBI Taxonomy" id="57577"/>
    <lineage>
        <taxon>Eukaryota</taxon>
        <taxon>Viridiplantae</taxon>
        <taxon>Streptophyta</taxon>
        <taxon>Embryophyta</taxon>
        <taxon>Tracheophyta</taxon>
        <taxon>Spermatophyta</taxon>
        <taxon>Magnoliopsida</taxon>
        <taxon>eudicotyledons</taxon>
        <taxon>Gunneridae</taxon>
        <taxon>Pentapetalae</taxon>
        <taxon>rosids</taxon>
        <taxon>fabids</taxon>
        <taxon>Fabales</taxon>
        <taxon>Fabaceae</taxon>
        <taxon>Papilionoideae</taxon>
        <taxon>50 kb inversion clade</taxon>
        <taxon>NPAAA clade</taxon>
        <taxon>Hologalegina</taxon>
        <taxon>IRL clade</taxon>
        <taxon>Trifolieae</taxon>
        <taxon>Trifolium</taxon>
    </lineage>
</organism>
<evidence type="ECO:0000313" key="1">
    <source>
        <dbReference type="EMBL" id="CAJ2661535.1"/>
    </source>
</evidence>
<proteinExistence type="predicted"/>
<accession>A0ACB0KY12</accession>
<protein>
    <submittedName>
        <fullName evidence="1">Uncharacterized protein</fullName>
    </submittedName>
</protein>
<dbReference type="Proteomes" id="UP001177021">
    <property type="component" value="Unassembled WGS sequence"/>
</dbReference>
<name>A0ACB0KY12_TRIPR</name>
<gene>
    <name evidence="1" type="ORF">MILVUS5_LOCUS27226</name>
</gene>
<keyword evidence="2" id="KW-1185">Reference proteome</keyword>
<comment type="caution">
    <text evidence="1">The sequence shown here is derived from an EMBL/GenBank/DDBJ whole genome shotgun (WGS) entry which is preliminary data.</text>
</comment>
<reference evidence="1" key="1">
    <citation type="submission" date="2023-10" db="EMBL/GenBank/DDBJ databases">
        <authorList>
            <person name="Rodriguez Cubillos JULIANA M."/>
            <person name="De Vega J."/>
        </authorList>
    </citation>
    <scope>NUCLEOTIDE SEQUENCE</scope>
</reference>